<reference evidence="3" key="1">
    <citation type="submission" date="2016-10" db="EMBL/GenBank/DDBJ databases">
        <authorList>
            <person name="Varghese N."/>
            <person name="Submissions S."/>
        </authorList>
    </citation>
    <scope>NUCLEOTIDE SEQUENCE [LARGE SCALE GENOMIC DNA]</scope>
    <source>
        <strain evidence="3">DSM 26894</strain>
    </source>
</reference>
<proteinExistence type="predicted"/>
<dbReference type="OrthoDB" id="6305173at2"/>
<protein>
    <submittedName>
        <fullName evidence="2">Hint domain-containing protein</fullName>
    </submittedName>
</protein>
<accession>A0A1I6VZ69</accession>
<name>A0A1I6VZ69_9RHOB</name>
<evidence type="ECO:0000313" key="2">
    <source>
        <dbReference type="EMBL" id="SFT19038.1"/>
    </source>
</evidence>
<evidence type="ECO:0000313" key="3">
    <source>
        <dbReference type="Proteomes" id="UP000199392"/>
    </source>
</evidence>
<organism evidence="2 3">
    <name type="scientific">Alloyangia pacifica</name>
    <dbReference type="NCBI Taxonomy" id="311180"/>
    <lineage>
        <taxon>Bacteria</taxon>
        <taxon>Pseudomonadati</taxon>
        <taxon>Pseudomonadota</taxon>
        <taxon>Alphaproteobacteria</taxon>
        <taxon>Rhodobacterales</taxon>
        <taxon>Roseobacteraceae</taxon>
        <taxon>Alloyangia</taxon>
    </lineage>
</organism>
<dbReference type="AlphaFoldDB" id="A0A1I6VZ69"/>
<sequence>MTTEEITVSPYNGSVAAAVLLGSEQNLLISDFGTPATGTLQDGDGILGSGDDGSSTFDGDPVSFIGSGTVTPGIDLGILGVSLGTPVAVVVFEAGGQIYFHYPEGEPNLLGNLFLVVDIDATPYEVFTPLCFTAGTLMRTPEGRRPIETLARGDRVVDLGGESHRIEWVGKMQLRIPPRAAYRKWHPVRIDAHAFGRGHPYRPTWLSQQHRVLVRSALNEFYFGEAECLAPVVRLTDGEAIRVDRSVSEVTYYHILCDRHAVLVANGLPAESLHPARAARHGFERAAFGEFDERLGEGIDSVPAAAPILRGYEARLLARQEVPG</sequence>
<dbReference type="Pfam" id="PF13403">
    <property type="entry name" value="Hint_2"/>
    <property type="match status" value="1"/>
</dbReference>
<dbReference type="InterPro" id="IPR028992">
    <property type="entry name" value="Hedgehog/Intein_dom"/>
</dbReference>
<dbReference type="InterPro" id="IPR036844">
    <property type="entry name" value="Hint_dom_sf"/>
</dbReference>
<dbReference type="Proteomes" id="UP000199392">
    <property type="component" value="Unassembled WGS sequence"/>
</dbReference>
<feature type="domain" description="Hedgehog/Intein (Hint)" evidence="1">
    <location>
        <begin position="131"/>
        <end position="276"/>
    </location>
</feature>
<gene>
    <name evidence="2" type="ORF">SAMN04488050_113218</name>
</gene>
<dbReference type="SUPFAM" id="SSF51294">
    <property type="entry name" value="Hedgehog/intein (Hint) domain"/>
    <property type="match status" value="1"/>
</dbReference>
<dbReference type="Gene3D" id="2.170.16.10">
    <property type="entry name" value="Hedgehog/Intein (Hint) domain"/>
    <property type="match status" value="1"/>
</dbReference>
<evidence type="ECO:0000259" key="1">
    <source>
        <dbReference type="Pfam" id="PF13403"/>
    </source>
</evidence>
<dbReference type="EMBL" id="FOZW01000013">
    <property type="protein sequence ID" value="SFT19038.1"/>
    <property type="molecule type" value="Genomic_DNA"/>
</dbReference>
<dbReference type="RefSeq" id="WP_092428829.1">
    <property type="nucleotide sequence ID" value="NZ_FNCL01000013.1"/>
</dbReference>
<keyword evidence="3" id="KW-1185">Reference proteome</keyword>
<dbReference type="STRING" id="311180.SAMN04488050_113218"/>